<keyword evidence="1" id="KW-0378">Hydrolase</keyword>
<evidence type="ECO:0000259" key="2">
    <source>
        <dbReference type="Pfam" id="PF07859"/>
    </source>
</evidence>
<evidence type="ECO:0000313" key="4">
    <source>
        <dbReference type="Proteomes" id="UP000009026"/>
    </source>
</evidence>
<dbReference type="RefSeq" id="WP_002633443.1">
    <property type="nucleotide sequence ID" value="NZ_CP012109.1"/>
</dbReference>
<dbReference type="GO" id="GO:0016787">
    <property type="term" value="F:hydrolase activity"/>
    <property type="evidence" value="ECO:0007669"/>
    <property type="project" value="UniProtKB-KW"/>
</dbReference>
<dbReference type="eggNOG" id="COG0657">
    <property type="taxonomic scope" value="Bacteria"/>
</dbReference>
<sequence>MKTLHLVDPAVRDIVASMKAFDPAQEPLATFRAQLLASYAQIAAPMPHAREERWVPGHPEVRVLVYRPHNPPPVLGAILYVHGGGYIAGVAEMTDAACVQLAEEYQSLVVSVDYRLAPETPFPGPVEDCYAALSWLMREAPAFGVDASRVVIMGHSAGGGLAAATALLHRDRGGAPLAGQVLIYPMLDARTGTPDAPVDNPSIGEFGWTRSLNQFAWRALRGSAAIPKEREGHYSPSLASGLEGLPPTFLAVGGVDLFLEEDVDYGLRLSRAGVPVEMHVYPGGIHGFDLFPTASAARFVADLRSALARLLR</sequence>
<dbReference type="AlphaFoldDB" id="A0A0H4X7I1"/>
<dbReference type="PANTHER" id="PTHR48081">
    <property type="entry name" value="AB HYDROLASE SUPERFAMILY PROTEIN C4A8.06C"/>
    <property type="match status" value="1"/>
</dbReference>
<dbReference type="EMBL" id="CP012109">
    <property type="protein sequence ID" value="AKQ63837.1"/>
    <property type="molecule type" value="Genomic_DNA"/>
</dbReference>
<protein>
    <submittedName>
        <fullName evidence="3">Lipase</fullName>
    </submittedName>
</protein>
<dbReference type="PANTHER" id="PTHR48081:SF8">
    <property type="entry name" value="ALPHA_BETA HYDROLASE FOLD-3 DOMAIN-CONTAINING PROTEIN-RELATED"/>
    <property type="match status" value="1"/>
</dbReference>
<evidence type="ECO:0000313" key="3">
    <source>
        <dbReference type="EMBL" id="AKQ63837.1"/>
    </source>
</evidence>
<dbReference type="Gene3D" id="3.40.50.1820">
    <property type="entry name" value="alpha/beta hydrolase"/>
    <property type="match status" value="1"/>
</dbReference>
<dbReference type="Pfam" id="PF07859">
    <property type="entry name" value="Abhydrolase_3"/>
    <property type="match status" value="1"/>
</dbReference>
<dbReference type="InterPro" id="IPR029058">
    <property type="entry name" value="AB_hydrolase_fold"/>
</dbReference>
<name>A0A0H4X7I1_9BACT</name>
<dbReference type="SUPFAM" id="SSF53474">
    <property type="entry name" value="alpha/beta-Hydrolases"/>
    <property type="match status" value="1"/>
</dbReference>
<keyword evidence="4" id="KW-1185">Reference proteome</keyword>
<accession>A0A0H4X7I1</accession>
<gene>
    <name evidence="3" type="ORF">A176_000749</name>
</gene>
<dbReference type="InterPro" id="IPR013094">
    <property type="entry name" value="AB_hydrolase_3"/>
</dbReference>
<feature type="domain" description="Alpha/beta hydrolase fold-3" evidence="2">
    <location>
        <begin position="78"/>
        <end position="288"/>
    </location>
</feature>
<organism evidence="3 4">
    <name type="scientific">Pseudomyxococcus hansupus</name>
    <dbReference type="NCBI Taxonomy" id="1297742"/>
    <lineage>
        <taxon>Bacteria</taxon>
        <taxon>Pseudomonadati</taxon>
        <taxon>Myxococcota</taxon>
        <taxon>Myxococcia</taxon>
        <taxon>Myxococcales</taxon>
        <taxon>Cystobacterineae</taxon>
        <taxon>Myxococcaceae</taxon>
        <taxon>Pseudomyxococcus</taxon>
    </lineage>
</organism>
<reference evidence="3 4" key="1">
    <citation type="journal article" date="2016" name="PLoS ONE">
        <title>Complete Genome Sequence and Comparative Genomics of a Novel Myxobacterium Myxococcus hansupus.</title>
        <authorList>
            <person name="Sharma G."/>
            <person name="Narwani T."/>
            <person name="Subramanian S."/>
        </authorList>
    </citation>
    <scope>NUCLEOTIDE SEQUENCE [LARGE SCALE GENOMIC DNA]</scope>
    <source>
        <strain evidence="4">mixupus</strain>
    </source>
</reference>
<dbReference type="Proteomes" id="UP000009026">
    <property type="component" value="Chromosome"/>
</dbReference>
<proteinExistence type="predicted"/>
<dbReference type="InterPro" id="IPR050300">
    <property type="entry name" value="GDXG_lipolytic_enzyme"/>
</dbReference>
<dbReference type="OrthoDB" id="24847at2"/>
<evidence type="ECO:0000256" key="1">
    <source>
        <dbReference type="ARBA" id="ARBA00022801"/>
    </source>
</evidence>
<dbReference type="KEGG" id="mym:A176_000749"/>
<dbReference type="PATRIC" id="fig|1297742.4.peg.762"/>
<dbReference type="STRING" id="1297742.A176_000749"/>